<evidence type="ECO:0000256" key="6">
    <source>
        <dbReference type="ARBA" id="ARBA00023002"/>
    </source>
</evidence>
<evidence type="ECO:0000256" key="12">
    <source>
        <dbReference type="ARBA" id="ARBA00049091"/>
    </source>
</evidence>
<dbReference type="PANTHER" id="PTHR42801">
    <property type="entry name" value="THIOREDOXIN-DEPENDENT PEROXIDE REDUCTASE"/>
    <property type="match status" value="1"/>
</dbReference>
<evidence type="ECO:0000256" key="9">
    <source>
        <dbReference type="ARBA" id="ARBA00023284"/>
    </source>
</evidence>
<keyword evidence="6" id="KW-0560">Oxidoreductase</keyword>
<keyword evidence="16" id="KW-1185">Reference proteome</keyword>
<comment type="subcellular location">
    <subcellularLocation>
        <location evidence="1">Nucleus</location>
    </subcellularLocation>
</comment>
<dbReference type="SUPFAM" id="SSF52833">
    <property type="entry name" value="Thioredoxin-like"/>
    <property type="match status" value="1"/>
</dbReference>
<comment type="similarity">
    <text evidence="11">Belongs to the peroxiredoxin family. BCP/PrxQ subfamily.</text>
</comment>
<evidence type="ECO:0000256" key="7">
    <source>
        <dbReference type="ARBA" id="ARBA00023157"/>
    </source>
</evidence>
<dbReference type="GO" id="GO:0034599">
    <property type="term" value="P:cellular response to oxidative stress"/>
    <property type="evidence" value="ECO:0007669"/>
    <property type="project" value="EnsemblFungi"/>
</dbReference>
<reference evidence="16" key="1">
    <citation type="submission" date="2016-05" db="EMBL/GenBank/DDBJ databases">
        <title>Comparative genomics of biotechnologically important yeasts.</title>
        <authorList>
            <consortium name="DOE Joint Genome Institute"/>
            <person name="Riley R."/>
            <person name="Haridas S."/>
            <person name="Wolfe K.H."/>
            <person name="Lopes M.R."/>
            <person name="Hittinger C.T."/>
            <person name="Goker M."/>
            <person name="Salamov A."/>
            <person name="Wisecaver J."/>
            <person name="Long T.M."/>
            <person name="Aerts A.L."/>
            <person name="Barry K."/>
            <person name="Choi C."/>
            <person name="Clum A."/>
            <person name="Coughlan A.Y."/>
            <person name="Deshpande S."/>
            <person name="Douglass A.P."/>
            <person name="Hanson S.J."/>
            <person name="Klenk H.-P."/>
            <person name="Labutti K."/>
            <person name="Lapidus A."/>
            <person name="Lindquist E."/>
            <person name="Lipzen A."/>
            <person name="Meier-Kolthoff J.P."/>
            <person name="Ohm R.A."/>
            <person name="Otillar R.P."/>
            <person name="Pangilinan J."/>
            <person name="Peng Y."/>
            <person name="Rokas A."/>
            <person name="Rosa C.A."/>
            <person name="Scheuner C."/>
            <person name="Sibirny A.A."/>
            <person name="Slot J.C."/>
            <person name="Stielow J.B."/>
            <person name="Sun H."/>
            <person name="Kurtzman C.P."/>
            <person name="Blackwell M."/>
            <person name="Grigoriev I.V."/>
            <person name="Jeffries T.W."/>
        </authorList>
    </citation>
    <scope>NUCLEOTIDE SEQUENCE [LARGE SCALE GENOMIC DNA]</scope>
    <source>
        <strain evidence="16">DSM 1968</strain>
    </source>
</reference>
<evidence type="ECO:0000256" key="2">
    <source>
        <dbReference type="ARBA" id="ARBA00011245"/>
    </source>
</evidence>
<evidence type="ECO:0000256" key="11">
    <source>
        <dbReference type="ARBA" id="ARBA00038489"/>
    </source>
</evidence>
<dbReference type="InterPro" id="IPR013766">
    <property type="entry name" value="Thioredoxin_domain"/>
</dbReference>
<organism evidence="15 16">
    <name type="scientific">Ascoidea rubescens DSM 1968</name>
    <dbReference type="NCBI Taxonomy" id="1344418"/>
    <lineage>
        <taxon>Eukaryota</taxon>
        <taxon>Fungi</taxon>
        <taxon>Dikarya</taxon>
        <taxon>Ascomycota</taxon>
        <taxon>Saccharomycotina</taxon>
        <taxon>Saccharomycetes</taxon>
        <taxon>Ascoideaceae</taxon>
        <taxon>Ascoidea</taxon>
    </lineage>
</organism>
<evidence type="ECO:0000256" key="1">
    <source>
        <dbReference type="ARBA" id="ARBA00004123"/>
    </source>
</evidence>
<dbReference type="PROSITE" id="PS51352">
    <property type="entry name" value="THIOREDOXIN_2"/>
    <property type="match status" value="1"/>
</dbReference>
<evidence type="ECO:0000313" key="16">
    <source>
        <dbReference type="Proteomes" id="UP000095038"/>
    </source>
</evidence>
<evidence type="ECO:0000259" key="14">
    <source>
        <dbReference type="PROSITE" id="PS51352"/>
    </source>
</evidence>
<comment type="subunit">
    <text evidence="2">Monomer.</text>
</comment>
<dbReference type="GeneID" id="30964045"/>
<gene>
    <name evidence="15" type="ORF">ASCRUDRAFT_33210</name>
</gene>
<dbReference type="PANTHER" id="PTHR42801:SF23">
    <property type="entry name" value="PEROXIREDOXIN DOT5"/>
    <property type="match status" value="1"/>
</dbReference>
<protein>
    <recommendedName>
        <fullName evidence="3">thioredoxin-dependent peroxiredoxin</fullName>
        <ecNumber evidence="3">1.11.1.24</ecNumber>
    </recommendedName>
    <alternativeName>
        <fullName evidence="13">Nuclear thiol peroxidase</fullName>
    </alternativeName>
    <alternativeName>
        <fullName evidence="10">Thioredoxin peroxidase</fullName>
    </alternativeName>
</protein>
<dbReference type="FunCoup" id="A0A1D2VJI6">
    <property type="interactions" value="28"/>
</dbReference>
<dbReference type="EMBL" id="KV454478">
    <property type="protein sequence ID" value="ODV61779.1"/>
    <property type="molecule type" value="Genomic_DNA"/>
</dbReference>
<sequence length="149" mass="16443">LKVGDKIPDIKLKNEKGEEVSLPEIASKNKILCIFAYPKALTSGCTKQACGFRDNYDSLREKASIFGISSDSPVTQQKFITKHELPFSLLSDPKKELIAPLGAKKALSISRSHWIFVNGKLKSSHIRIAPDISVSTAKAEIDKIFSELK</sequence>
<keyword evidence="4" id="KW-0575">Peroxidase</keyword>
<dbReference type="InterPro" id="IPR000866">
    <property type="entry name" value="AhpC/TSA"/>
</dbReference>
<comment type="catalytic activity">
    <reaction evidence="12">
        <text>a hydroperoxide + [thioredoxin]-dithiol = an alcohol + [thioredoxin]-disulfide + H2O</text>
        <dbReference type="Rhea" id="RHEA:62620"/>
        <dbReference type="Rhea" id="RHEA-COMP:10698"/>
        <dbReference type="Rhea" id="RHEA-COMP:10700"/>
        <dbReference type="ChEBI" id="CHEBI:15377"/>
        <dbReference type="ChEBI" id="CHEBI:29950"/>
        <dbReference type="ChEBI" id="CHEBI:30879"/>
        <dbReference type="ChEBI" id="CHEBI:35924"/>
        <dbReference type="ChEBI" id="CHEBI:50058"/>
        <dbReference type="EC" id="1.11.1.24"/>
    </reaction>
</comment>
<feature type="domain" description="Thioredoxin" evidence="14">
    <location>
        <begin position="1"/>
        <end position="146"/>
    </location>
</feature>
<dbReference type="GO" id="GO:0045454">
    <property type="term" value="P:cell redox homeostasis"/>
    <property type="evidence" value="ECO:0007669"/>
    <property type="project" value="EnsemblFungi"/>
</dbReference>
<evidence type="ECO:0000256" key="10">
    <source>
        <dbReference type="ARBA" id="ARBA00032824"/>
    </source>
</evidence>
<dbReference type="GO" id="GO:0008379">
    <property type="term" value="F:thioredoxin peroxidase activity"/>
    <property type="evidence" value="ECO:0007669"/>
    <property type="project" value="EnsemblFungi"/>
</dbReference>
<keyword evidence="8" id="KW-0539">Nucleus</keyword>
<evidence type="ECO:0000256" key="3">
    <source>
        <dbReference type="ARBA" id="ARBA00013017"/>
    </source>
</evidence>
<keyword evidence="7" id="KW-1015">Disulfide bond</keyword>
<dbReference type="OrthoDB" id="338622at2759"/>
<dbReference type="RefSeq" id="XP_020048086.1">
    <property type="nucleotide sequence ID" value="XM_020190409.1"/>
</dbReference>
<dbReference type="InParanoid" id="A0A1D2VJI6"/>
<dbReference type="AlphaFoldDB" id="A0A1D2VJI6"/>
<dbReference type="Pfam" id="PF00578">
    <property type="entry name" value="AhpC-TSA"/>
    <property type="match status" value="1"/>
</dbReference>
<evidence type="ECO:0000313" key="15">
    <source>
        <dbReference type="EMBL" id="ODV61779.1"/>
    </source>
</evidence>
<dbReference type="InterPro" id="IPR050924">
    <property type="entry name" value="Peroxiredoxin_BCP/PrxQ"/>
</dbReference>
<feature type="non-terminal residue" evidence="15">
    <location>
        <position position="1"/>
    </location>
</feature>
<keyword evidence="9" id="KW-0676">Redox-active center</keyword>
<dbReference type="Proteomes" id="UP000095038">
    <property type="component" value="Unassembled WGS sequence"/>
</dbReference>
<dbReference type="STRING" id="1344418.A0A1D2VJI6"/>
<evidence type="ECO:0000256" key="8">
    <source>
        <dbReference type="ARBA" id="ARBA00023242"/>
    </source>
</evidence>
<accession>A0A1D2VJI6</accession>
<dbReference type="Gene3D" id="3.40.30.10">
    <property type="entry name" value="Glutaredoxin"/>
    <property type="match status" value="1"/>
</dbReference>
<evidence type="ECO:0000256" key="13">
    <source>
        <dbReference type="ARBA" id="ARBA00077538"/>
    </source>
</evidence>
<name>A0A1D2VJI6_9ASCO</name>
<dbReference type="EC" id="1.11.1.24" evidence="3"/>
<dbReference type="InterPro" id="IPR036249">
    <property type="entry name" value="Thioredoxin-like_sf"/>
</dbReference>
<proteinExistence type="inferred from homology"/>
<dbReference type="FunFam" id="3.40.30.10:FF:000157">
    <property type="entry name" value="DOT5p Nuclear thiol peroxidase"/>
    <property type="match status" value="1"/>
</dbReference>
<keyword evidence="5" id="KW-0049">Antioxidant</keyword>
<dbReference type="CDD" id="cd03017">
    <property type="entry name" value="PRX_BCP"/>
    <property type="match status" value="1"/>
</dbReference>
<dbReference type="GO" id="GO:0005737">
    <property type="term" value="C:cytoplasm"/>
    <property type="evidence" value="ECO:0007669"/>
    <property type="project" value="TreeGrafter"/>
</dbReference>
<dbReference type="GO" id="GO:0005634">
    <property type="term" value="C:nucleus"/>
    <property type="evidence" value="ECO:0007669"/>
    <property type="project" value="UniProtKB-SubCell"/>
</dbReference>
<evidence type="ECO:0000256" key="4">
    <source>
        <dbReference type="ARBA" id="ARBA00022559"/>
    </source>
</evidence>
<evidence type="ECO:0000256" key="5">
    <source>
        <dbReference type="ARBA" id="ARBA00022862"/>
    </source>
</evidence>